<dbReference type="GO" id="GO:0032259">
    <property type="term" value="P:methylation"/>
    <property type="evidence" value="ECO:0007669"/>
    <property type="project" value="UniProtKB-KW"/>
</dbReference>
<evidence type="ECO:0000259" key="6">
    <source>
        <dbReference type="Pfam" id="PF00590"/>
    </source>
</evidence>
<evidence type="ECO:0000313" key="8">
    <source>
        <dbReference type="EMBL" id="SUZ88708.1"/>
    </source>
</evidence>
<sequence length="287" mass="30642">MPTLYIVGTPIGNLEDLTPRAARVLAEVALVAAEDTRVTRRLLSHLGIHPRTTSFHQHNWREKLDGVIAHLAEGDVALVTDAGMPGISDPGSELVTAAAQAGFKVEVVPGPSAVTAALALSGFPGDAFLFLGFLPRRNKDRQAALRRAATSAVPLVVFEAPHRLRAMLADLEAAFGDRPLVVCRELTKFHEEVFRGTATQALEHFASPRGEVVLVVQGSTADDGVSFNNPTGAEKQADVDADLRVKLASLRQDGVGAKEAVARVAEITGLAKNRVYQVWVELGRKPG</sequence>
<organism evidence="8">
    <name type="scientific">marine metagenome</name>
    <dbReference type="NCBI Taxonomy" id="408172"/>
    <lineage>
        <taxon>unclassified sequences</taxon>
        <taxon>metagenomes</taxon>
        <taxon>ecological metagenomes</taxon>
    </lineage>
</organism>
<protein>
    <submittedName>
        <fullName evidence="8">Uncharacterized protein</fullName>
    </submittedName>
</protein>
<dbReference type="InterPro" id="IPR014777">
    <property type="entry name" value="4pyrrole_Mease_sub1"/>
</dbReference>
<accession>A0A381RCP1</accession>
<evidence type="ECO:0000256" key="1">
    <source>
        <dbReference type="ARBA" id="ARBA00022490"/>
    </source>
</evidence>
<dbReference type="AlphaFoldDB" id="A0A381RCP1"/>
<keyword evidence="1" id="KW-0963">Cytoplasm</keyword>
<dbReference type="Pfam" id="PF23016">
    <property type="entry name" value="RsmI_C"/>
    <property type="match status" value="1"/>
</dbReference>
<evidence type="ECO:0000256" key="4">
    <source>
        <dbReference type="ARBA" id="ARBA00022679"/>
    </source>
</evidence>
<dbReference type="FunFam" id="3.40.1010.10:FF:000007">
    <property type="entry name" value="Ribosomal RNA small subunit methyltransferase I"/>
    <property type="match status" value="1"/>
</dbReference>
<dbReference type="FunFam" id="3.30.950.10:FF:000002">
    <property type="entry name" value="Ribosomal RNA small subunit methyltransferase I"/>
    <property type="match status" value="1"/>
</dbReference>
<keyword evidence="5" id="KW-0949">S-adenosyl-L-methionine</keyword>
<evidence type="ECO:0000256" key="2">
    <source>
        <dbReference type="ARBA" id="ARBA00022552"/>
    </source>
</evidence>
<keyword evidence="3" id="KW-0489">Methyltransferase</keyword>
<dbReference type="GO" id="GO:0008168">
    <property type="term" value="F:methyltransferase activity"/>
    <property type="evidence" value="ECO:0007669"/>
    <property type="project" value="UniProtKB-KW"/>
</dbReference>
<dbReference type="Gene3D" id="3.40.1010.10">
    <property type="entry name" value="Cobalt-precorrin-4 Transmethylase, Domain 1"/>
    <property type="match status" value="1"/>
</dbReference>
<dbReference type="InterPro" id="IPR035996">
    <property type="entry name" value="4pyrrol_Methylase_sf"/>
</dbReference>
<dbReference type="PIRSF" id="PIRSF005917">
    <property type="entry name" value="MTase_YraL"/>
    <property type="match status" value="1"/>
</dbReference>
<reference evidence="8" key="1">
    <citation type="submission" date="2018-05" db="EMBL/GenBank/DDBJ databases">
        <authorList>
            <person name="Lanie J.A."/>
            <person name="Ng W.-L."/>
            <person name="Kazmierczak K.M."/>
            <person name="Andrzejewski T.M."/>
            <person name="Davidsen T.M."/>
            <person name="Wayne K.J."/>
            <person name="Tettelin H."/>
            <person name="Glass J.I."/>
            <person name="Rusch D."/>
            <person name="Podicherti R."/>
            <person name="Tsui H.-C.T."/>
            <person name="Winkler M.E."/>
        </authorList>
    </citation>
    <scope>NUCLEOTIDE SEQUENCE</scope>
</reference>
<evidence type="ECO:0000256" key="5">
    <source>
        <dbReference type="ARBA" id="ARBA00022691"/>
    </source>
</evidence>
<dbReference type="PANTHER" id="PTHR46111:SF1">
    <property type="entry name" value="RIBOSOMAL RNA SMALL SUBUNIT METHYLTRANSFERASE I"/>
    <property type="match status" value="1"/>
</dbReference>
<dbReference type="InterPro" id="IPR000878">
    <property type="entry name" value="4pyrrol_Mease"/>
</dbReference>
<evidence type="ECO:0000259" key="7">
    <source>
        <dbReference type="Pfam" id="PF23016"/>
    </source>
</evidence>
<dbReference type="Gene3D" id="3.30.950.10">
    <property type="entry name" value="Methyltransferase, Cobalt-precorrin-4 Transmethylase, Domain 2"/>
    <property type="match status" value="1"/>
</dbReference>
<dbReference type="PANTHER" id="PTHR46111">
    <property type="entry name" value="RIBOSOMAL RNA SMALL SUBUNIT METHYLTRANSFERASE I"/>
    <property type="match status" value="1"/>
</dbReference>
<proteinExistence type="inferred from homology"/>
<dbReference type="InterPro" id="IPR053910">
    <property type="entry name" value="RsmI_HTH"/>
</dbReference>
<keyword evidence="4" id="KW-0808">Transferase</keyword>
<dbReference type="CDD" id="cd11648">
    <property type="entry name" value="RsmI"/>
    <property type="match status" value="1"/>
</dbReference>
<dbReference type="HAMAP" id="MF_01877">
    <property type="entry name" value="16SrRNA_methyltr_I"/>
    <property type="match status" value="1"/>
</dbReference>
<gene>
    <name evidence="8" type="ORF">METZ01_LOCUS41562</name>
</gene>
<feature type="domain" description="Tetrapyrrole methylase" evidence="6">
    <location>
        <begin position="3"/>
        <end position="200"/>
    </location>
</feature>
<dbReference type="Pfam" id="PF00590">
    <property type="entry name" value="TP_methylase"/>
    <property type="match status" value="1"/>
</dbReference>
<feature type="domain" description="RsmI HTH" evidence="7">
    <location>
        <begin position="239"/>
        <end position="281"/>
    </location>
</feature>
<dbReference type="NCBIfam" id="TIGR00096">
    <property type="entry name" value="16S rRNA (cytidine(1402)-2'-O)-methyltransferase"/>
    <property type="match status" value="1"/>
</dbReference>
<evidence type="ECO:0000256" key="3">
    <source>
        <dbReference type="ARBA" id="ARBA00022603"/>
    </source>
</evidence>
<dbReference type="GO" id="GO:0006364">
    <property type="term" value="P:rRNA processing"/>
    <property type="evidence" value="ECO:0007669"/>
    <property type="project" value="UniProtKB-KW"/>
</dbReference>
<dbReference type="InterPro" id="IPR008189">
    <property type="entry name" value="rRNA_ssu_MeTfrase_I"/>
</dbReference>
<dbReference type="EMBL" id="UINC01001783">
    <property type="protein sequence ID" value="SUZ88708.1"/>
    <property type="molecule type" value="Genomic_DNA"/>
</dbReference>
<keyword evidence="2" id="KW-0698">rRNA processing</keyword>
<name>A0A381RCP1_9ZZZZ</name>
<dbReference type="InterPro" id="IPR014776">
    <property type="entry name" value="4pyrrole_Mease_sub2"/>
</dbReference>
<dbReference type="SUPFAM" id="SSF53790">
    <property type="entry name" value="Tetrapyrrole methylase"/>
    <property type="match status" value="1"/>
</dbReference>